<organism evidence="1">
    <name type="scientific">Pachycephus smyrnensis</name>
    <dbReference type="NCBI Taxonomy" id="1090887"/>
    <lineage>
        <taxon>Eukaryota</taxon>
        <taxon>Metazoa</taxon>
        <taxon>Ecdysozoa</taxon>
        <taxon>Arthropoda</taxon>
        <taxon>Hexapoda</taxon>
        <taxon>Insecta</taxon>
        <taxon>Pterygota</taxon>
        <taxon>Neoptera</taxon>
        <taxon>Endopterygota</taxon>
        <taxon>Hymenoptera</taxon>
        <taxon>Cephoidea</taxon>
        <taxon>Cephidae</taxon>
        <taxon>Pachycephus</taxon>
    </lineage>
</organism>
<protein>
    <submittedName>
        <fullName evidence="1">ATP synthase F0 subunit 8</fullName>
    </submittedName>
</protein>
<reference evidence="1" key="1">
    <citation type="submission" date="2016-09" db="EMBL/GenBank/DDBJ databases">
        <title>The phylogeny and evolutionary history of the subfamily Cephinae (Hymenoptera: Cephidae) inferred from mitogenomes.</title>
        <authorList>
            <person name="Korkmaz E.M."/>
            <person name="Dogan O."/>
            <person name="Durel B.S."/>
            <person name="Budak M."/>
            <person name="Basibuyuk H.H."/>
        </authorList>
    </citation>
    <scope>NUCLEOTIDE SEQUENCE</scope>
</reference>
<sequence>MPQMSPMNWWFLLILFSLLVKTCISFIYFIYLPTQFSIPSINFKTYKSSTLPWVW</sequence>
<accession>A0A1W6Q5F8</accession>
<dbReference type="EMBL" id="KX907846">
    <property type="protein sequence ID" value="ARO34948.1"/>
    <property type="molecule type" value="Genomic_DNA"/>
</dbReference>
<keyword evidence="1" id="KW-0496">Mitochondrion</keyword>
<geneLocation type="mitochondrion" evidence="1"/>
<evidence type="ECO:0000313" key="1">
    <source>
        <dbReference type="EMBL" id="ARO34948.1"/>
    </source>
</evidence>
<name>A0A1W6Q5F8_9HYME</name>
<dbReference type="GeneID" id="74549324"/>
<dbReference type="RefSeq" id="YP_010454785.1">
    <property type="nucleotide sequence ID" value="NC_065664.1"/>
</dbReference>
<gene>
    <name evidence="1" type="primary">ATP8</name>
</gene>
<dbReference type="AlphaFoldDB" id="A0A1W6Q5F8"/>
<proteinExistence type="predicted"/>
<dbReference type="CTD" id="4509"/>